<name>A0ABT3P5N4_9ALTE</name>
<evidence type="ECO:0000313" key="2">
    <source>
        <dbReference type="EMBL" id="MCW8108067.1"/>
    </source>
</evidence>
<dbReference type="RefSeq" id="WP_265616762.1">
    <property type="nucleotide sequence ID" value="NZ_JAPFRD010000006.1"/>
</dbReference>
<dbReference type="Pfam" id="PF08885">
    <property type="entry name" value="GSCFA"/>
    <property type="match status" value="1"/>
</dbReference>
<protein>
    <submittedName>
        <fullName evidence="2">GSCFA domain-containing protein</fullName>
    </submittedName>
</protein>
<organism evidence="2 3">
    <name type="scientific">Alteromonas aquimaris</name>
    <dbReference type="NCBI Taxonomy" id="2998417"/>
    <lineage>
        <taxon>Bacteria</taxon>
        <taxon>Pseudomonadati</taxon>
        <taxon>Pseudomonadota</taxon>
        <taxon>Gammaproteobacteria</taxon>
        <taxon>Alteromonadales</taxon>
        <taxon>Alteromonadaceae</taxon>
        <taxon>Alteromonas/Salinimonas group</taxon>
        <taxon>Alteromonas</taxon>
    </lineage>
</organism>
<feature type="domain" description="GSCFA" evidence="1">
    <location>
        <begin position="41"/>
        <end position="310"/>
    </location>
</feature>
<keyword evidence="3" id="KW-1185">Reference proteome</keyword>
<sequence length="351" mass="40005">MTNPYKNLGDNAFWKLAVADRNMFAISELWSPKFHLKQNHKVVTYGSCFAQHIGRALKERGFNWHRTEEPPVGLSSENCKIFNYDIFSSRTGNIYTTTLLKQWIKWCIDPTSISDETWVSGNRFIDPFRPRIEPDGFQSAHEARQSLLQTVNSFHQSIKDADVFVFTLGLTESWHNEETGVEYPMCPGTVAGDFDPEKHKFENLSFSRTYHALSDSINMMKEINPELRFILTVSPVPLTATYTGQHVVLATMAAKSTLRAVAHEFAVQNEYIDYFPSYEIINSPVFKGAFFEPNQRNVSSFGVNFVMNSFFECIQKRFGDVSFSSSPSSPPTSEEAEDAVCEEELLDAFKK</sequence>
<reference evidence="2" key="1">
    <citation type="submission" date="2022-11" db="EMBL/GenBank/DDBJ databases">
        <title>Alteromonas sp. nov., isolated from sea water of the Qingdao.</title>
        <authorList>
            <person name="Wang Q."/>
        </authorList>
    </citation>
    <scope>NUCLEOTIDE SEQUENCE</scope>
    <source>
        <strain evidence="2">ASW11-7</strain>
    </source>
</reference>
<dbReference type="InterPro" id="IPR014982">
    <property type="entry name" value="GSCFA"/>
</dbReference>
<dbReference type="Proteomes" id="UP001142810">
    <property type="component" value="Unassembled WGS sequence"/>
</dbReference>
<gene>
    <name evidence="2" type="ORF">OPS25_06105</name>
</gene>
<dbReference type="EMBL" id="JAPFRD010000006">
    <property type="protein sequence ID" value="MCW8108067.1"/>
    <property type="molecule type" value="Genomic_DNA"/>
</dbReference>
<evidence type="ECO:0000313" key="3">
    <source>
        <dbReference type="Proteomes" id="UP001142810"/>
    </source>
</evidence>
<evidence type="ECO:0000259" key="1">
    <source>
        <dbReference type="Pfam" id="PF08885"/>
    </source>
</evidence>
<comment type="caution">
    <text evidence="2">The sequence shown here is derived from an EMBL/GenBank/DDBJ whole genome shotgun (WGS) entry which is preliminary data.</text>
</comment>
<proteinExistence type="predicted"/>
<accession>A0ABT3P5N4</accession>